<dbReference type="Proteomes" id="UP000092461">
    <property type="component" value="Unassembled WGS sequence"/>
</dbReference>
<reference evidence="1" key="1">
    <citation type="submission" date="2020-05" db="UniProtKB">
        <authorList>
            <consortium name="EnsemblMetazoa"/>
        </authorList>
    </citation>
    <scope>IDENTIFICATION</scope>
    <source>
        <strain evidence="1">Jacobina</strain>
    </source>
</reference>
<dbReference type="EnsemblMetazoa" id="LLOJ004793-RA">
    <property type="protein sequence ID" value="LLOJ004793-PA"/>
    <property type="gene ID" value="LLOJ004793"/>
</dbReference>
<proteinExistence type="predicted"/>
<accession>A0A1B0GIM1</accession>
<evidence type="ECO:0000313" key="1">
    <source>
        <dbReference type="EnsemblMetazoa" id="LLOJ004793-PA"/>
    </source>
</evidence>
<sequence>MDTPCRNIHHLRYGCIGESLKGIPNGSCEHCQTYFRLRCPKFLRTLLHALPLHNFRPRDHLPPTNGSRLNAMSILPTATSHQTLKETLWGIHNEPQCFENFPQSCKNKRNEFKEEANDGIWVATVPQEEATPYCHAFAYNGKGNNHNCLPKKPEESPYCPPGDCNGINGIQHAISNYFP</sequence>
<name>A0A1B0GIM1_LUTLO</name>
<dbReference type="VEuPathDB" id="VectorBase:LLOJ004793"/>
<protein>
    <submittedName>
        <fullName evidence="1">Uncharacterized protein</fullName>
    </submittedName>
</protein>
<dbReference type="EMBL" id="AJWK01015079">
    <property type="status" value="NOT_ANNOTATED_CDS"/>
    <property type="molecule type" value="Genomic_DNA"/>
</dbReference>
<dbReference type="AlphaFoldDB" id="A0A1B0GIM1"/>
<evidence type="ECO:0000313" key="2">
    <source>
        <dbReference type="Proteomes" id="UP000092461"/>
    </source>
</evidence>
<keyword evidence="2" id="KW-1185">Reference proteome</keyword>
<organism evidence="1 2">
    <name type="scientific">Lutzomyia longipalpis</name>
    <name type="common">Sand fly</name>
    <dbReference type="NCBI Taxonomy" id="7200"/>
    <lineage>
        <taxon>Eukaryota</taxon>
        <taxon>Metazoa</taxon>
        <taxon>Ecdysozoa</taxon>
        <taxon>Arthropoda</taxon>
        <taxon>Hexapoda</taxon>
        <taxon>Insecta</taxon>
        <taxon>Pterygota</taxon>
        <taxon>Neoptera</taxon>
        <taxon>Endopterygota</taxon>
        <taxon>Diptera</taxon>
        <taxon>Nematocera</taxon>
        <taxon>Psychodoidea</taxon>
        <taxon>Psychodidae</taxon>
        <taxon>Lutzomyia</taxon>
        <taxon>Lutzomyia</taxon>
    </lineage>
</organism>